<protein>
    <recommendedName>
        <fullName evidence="4">Transcription factor domain-containing protein</fullName>
    </recommendedName>
</protein>
<dbReference type="EMBL" id="KN846954">
    <property type="protein sequence ID" value="KIV76918.1"/>
    <property type="molecule type" value="Genomic_DNA"/>
</dbReference>
<dbReference type="HOGENOM" id="CLU_015771_0_1_1"/>
<dbReference type="PANTHER" id="PTHR37540">
    <property type="entry name" value="TRANSCRIPTION FACTOR (ACR-2), PUTATIVE-RELATED-RELATED"/>
    <property type="match status" value="1"/>
</dbReference>
<dbReference type="Proteomes" id="UP000053599">
    <property type="component" value="Unassembled WGS sequence"/>
</dbReference>
<dbReference type="AlphaFoldDB" id="A0A0D1YPI8"/>
<proteinExistence type="predicted"/>
<evidence type="ECO:0000256" key="1">
    <source>
        <dbReference type="SAM" id="MobiDB-lite"/>
    </source>
</evidence>
<evidence type="ECO:0008006" key="4">
    <source>
        <dbReference type="Google" id="ProtNLM"/>
    </source>
</evidence>
<dbReference type="STRING" id="1016849.A0A0D1YPI8"/>
<name>A0A0D1YPI8_9EURO</name>
<evidence type="ECO:0000313" key="3">
    <source>
        <dbReference type="Proteomes" id="UP000053599"/>
    </source>
</evidence>
<organism evidence="2 3">
    <name type="scientific">Exophiala sideris</name>
    <dbReference type="NCBI Taxonomy" id="1016849"/>
    <lineage>
        <taxon>Eukaryota</taxon>
        <taxon>Fungi</taxon>
        <taxon>Dikarya</taxon>
        <taxon>Ascomycota</taxon>
        <taxon>Pezizomycotina</taxon>
        <taxon>Eurotiomycetes</taxon>
        <taxon>Chaetothyriomycetidae</taxon>
        <taxon>Chaetothyriales</taxon>
        <taxon>Herpotrichiellaceae</taxon>
        <taxon>Exophiala</taxon>
    </lineage>
</organism>
<gene>
    <name evidence="2" type="ORF">PV11_08767</name>
</gene>
<feature type="compositionally biased region" description="Polar residues" evidence="1">
    <location>
        <begin position="1"/>
        <end position="10"/>
    </location>
</feature>
<dbReference type="PANTHER" id="PTHR37540:SF10">
    <property type="entry name" value="SIGMA-70 REGION 2 FAMILY PROTEIN"/>
    <property type="match status" value="1"/>
</dbReference>
<feature type="region of interest" description="Disordered" evidence="1">
    <location>
        <begin position="1"/>
        <end position="22"/>
    </location>
</feature>
<evidence type="ECO:0000313" key="2">
    <source>
        <dbReference type="EMBL" id="KIV76918.1"/>
    </source>
</evidence>
<dbReference type="OrthoDB" id="4112231at2759"/>
<reference evidence="2 3" key="1">
    <citation type="submission" date="2015-01" db="EMBL/GenBank/DDBJ databases">
        <title>The Genome Sequence of Exophiala sideris CBS121828.</title>
        <authorList>
            <consortium name="The Broad Institute Genomics Platform"/>
            <person name="Cuomo C."/>
            <person name="de Hoog S."/>
            <person name="Gorbushina A."/>
            <person name="Stielow B."/>
            <person name="Teixiera M."/>
            <person name="Abouelleil A."/>
            <person name="Chapman S.B."/>
            <person name="Priest M."/>
            <person name="Young S.K."/>
            <person name="Wortman J."/>
            <person name="Nusbaum C."/>
            <person name="Birren B."/>
        </authorList>
    </citation>
    <scope>NUCLEOTIDE SEQUENCE [LARGE SCALE GENOMIC DNA]</scope>
    <source>
        <strain evidence="2 3">CBS 121828</strain>
    </source>
</reference>
<sequence length="535" mass="59846">MQQIHMSLDTSAKRDSRRRATTKSTEICFIPVNGVTNKHQTTRNDLLALAKARSHAARISHAARRRRQHTGLAIRTAHGPTDLGRREDSLGQPTMLLSQSKRDPFCSFPMSNKSLLASACLEYAYSDVYPPLLLQSTQSREIVSVEATWRRIGLEWPLMFHLQVAGALNVVRVHTGFIPSAQSEIVRLKNQNQGLSMLMSILHDLQSPPSDALIMAMVIAGMLCDTIELPLPRTEPVSPIAMAQNLHIFGRLAMVPATLGALVSMIDRRGGIENVTGYGMLGILQFTDLLLASRTSSPPVFACVAAVYSLPGEEWRPDQQAMQMWESIGQGFDGIVGLDKELLQVLGSMCEVTVAIDHYQHRRERAHAPALRDILGAANVTQHELLSRLKPKTVNTRPVQTLCHEAALIYSDFVMFPLPQCCGVRSTAARRLLIVIEQLEKDDAQYTVRANDDGVSPSPAVAALLMWALVLGALAASDDLDKRYYRLKLMKRLKMSDVRCWNDFKNTMRRFLWWDYMFTDRVADLWEEVGHNVKP</sequence>
<accession>A0A0D1YPI8</accession>